<feature type="region of interest" description="Disordered" evidence="6">
    <location>
        <begin position="425"/>
        <end position="491"/>
    </location>
</feature>
<keyword evidence="7" id="KW-0812">Transmembrane</keyword>
<keyword evidence="4" id="KW-0143">Chaperone</keyword>
<feature type="transmembrane region" description="Helical" evidence="7">
    <location>
        <begin position="312"/>
        <end position="334"/>
    </location>
</feature>
<dbReference type="InterPro" id="IPR019396">
    <property type="entry name" value="TM_Fragile-X-F-assoc"/>
</dbReference>
<dbReference type="SUPFAM" id="SSF46565">
    <property type="entry name" value="Chaperone J-domain"/>
    <property type="match status" value="1"/>
</dbReference>
<dbReference type="InterPro" id="IPR036869">
    <property type="entry name" value="J_dom_sf"/>
</dbReference>
<proteinExistence type="predicted"/>
<sequence>MGKSKEPKHTEYYELVGCKPDATPEEIKKAYRKTALRLHPDRGGKQEDFQNMKNAYDVISDPNKRKMYDRYGPDVVKMMDGEMTNSMAFVANLRKRDRFMLVFAISFVSFILLLFPILLSIRWDALEGGSDSKPYAWAVAFIPLWVLEVLVTVIFAEQVRQEPLDKSDPEVDDDVRAMWNENERVFNRLRIEFGIKMGLVLIFEIFLVLQLDEVVDWSWYVVLLPMMLYNAINIVLRLLVVPDEYRAAHAGESGVDPAQLEHDLPMSSLLSRPDFYLTAILSVKWSVVLLATSVLCGFVGEYNAEHLDVTKSFYIAASPILGVIGLALAILLVFRVVSPSTSPEDEEIEQKGCARATSIMIGTTLEWLLKYGLLLIVVCTAASKLTDVNSFSAFAIFSPVFFCVGCVCCSTSLTALTVTPEDLQEAEAHHHAETSQMNREDDDDSAPSGSHTGNANDEVLNIPPPAHSIEDQTQAPKYGATDDSSVALNIT</sequence>
<feature type="transmembrane region" description="Helical" evidence="7">
    <location>
        <begin position="193"/>
        <end position="211"/>
    </location>
</feature>
<dbReference type="SMART" id="SM00271">
    <property type="entry name" value="DnaJ"/>
    <property type="match status" value="1"/>
</dbReference>
<comment type="caution">
    <text evidence="9">The sequence shown here is derived from an EMBL/GenBank/DDBJ whole genome shotgun (WGS) entry which is preliminary data.</text>
</comment>
<dbReference type="Pfam" id="PF00226">
    <property type="entry name" value="DnaJ"/>
    <property type="match status" value="1"/>
</dbReference>
<evidence type="ECO:0000259" key="8">
    <source>
        <dbReference type="PROSITE" id="PS50076"/>
    </source>
</evidence>
<dbReference type="Proteomes" id="UP000241890">
    <property type="component" value="Unassembled WGS sequence"/>
</dbReference>
<reference evidence="9 10" key="1">
    <citation type="submission" date="2017-12" db="EMBL/GenBank/DDBJ databases">
        <title>Sequencing, de novo assembly and annotation of complete genome of a new Thraustochytrid species, strain FCC1311.</title>
        <authorList>
            <person name="Sedici K."/>
            <person name="Godart F."/>
            <person name="Aiese Cigliano R."/>
            <person name="Sanseverino W."/>
            <person name="Barakat M."/>
            <person name="Ortet P."/>
            <person name="Marechal E."/>
            <person name="Cagnac O."/>
            <person name="Amato A."/>
        </authorList>
    </citation>
    <scope>NUCLEOTIDE SEQUENCE [LARGE SCALE GENOMIC DNA]</scope>
</reference>
<dbReference type="GO" id="GO:0016020">
    <property type="term" value="C:membrane"/>
    <property type="evidence" value="ECO:0007669"/>
    <property type="project" value="UniProtKB-SubCell"/>
</dbReference>
<dbReference type="Gene3D" id="1.10.287.110">
    <property type="entry name" value="DnaJ domain"/>
    <property type="match status" value="1"/>
</dbReference>
<keyword evidence="3" id="KW-0564">Palmitate</keyword>
<dbReference type="AlphaFoldDB" id="A0A2R5H1F3"/>
<name>A0A2R5H1F3_9STRA</name>
<feature type="domain" description="J" evidence="8">
    <location>
        <begin position="11"/>
        <end position="72"/>
    </location>
</feature>
<feature type="transmembrane region" description="Helical" evidence="7">
    <location>
        <begin position="99"/>
        <end position="123"/>
    </location>
</feature>
<feature type="transmembrane region" description="Helical" evidence="7">
    <location>
        <begin position="135"/>
        <end position="156"/>
    </location>
</feature>
<evidence type="ECO:0000256" key="7">
    <source>
        <dbReference type="SAM" id="Phobius"/>
    </source>
</evidence>
<dbReference type="PROSITE" id="PS50076">
    <property type="entry name" value="DNAJ_2"/>
    <property type="match status" value="1"/>
</dbReference>
<feature type="transmembrane region" description="Helical" evidence="7">
    <location>
        <begin position="217"/>
        <end position="240"/>
    </location>
</feature>
<evidence type="ECO:0000256" key="5">
    <source>
        <dbReference type="ARBA" id="ARBA00023288"/>
    </source>
</evidence>
<evidence type="ECO:0000313" key="10">
    <source>
        <dbReference type="Proteomes" id="UP000241890"/>
    </source>
</evidence>
<gene>
    <name evidence="9" type="ORF">FCC1311_108532</name>
</gene>
<keyword evidence="5" id="KW-0449">Lipoprotein</keyword>
<evidence type="ECO:0000256" key="1">
    <source>
        <dbReference type="ARBA" id="ARBA00004635"/>
    </source>
</evidence>
<evidence type="ECO:0000313" key="9">
    <source>
        <dbReference type="EMBL" id="GBG34631.1"/>
    </source>
</evidence>
<protein>
    <submittedName>
        <fullName evidence="9">DnaJ protein-like</fullName>
    </submittedName>
</protein>
<accession>A0A2R5H1F3</accession>
<evidence type="ECO:0000256" key="3">
    <source>
        <dbReference type="ARBA" id="ARBA00023139"/>
    </source>
</evidence>
<dbReference type="OrthoDB" id="10250354at2759"/>
<dbReference type="PRINTS" id="PR00625">
    <property type="entry name" value="JDOMAIN"/>
</dbReference>
<comment type="subcellular location">
    <subcellularLocation>
        <location evidence="1">Membrane</location>
        <topology evidence="1">Lipid-anchor</topology>
    </subcellularLocation>
</comment>
<keyword evidence="10" id="KW-1185">Reference proteome</keyword>
<dbReference type="InterPro" id="IPR051434">
    <property type="entry name" value="DnaJ_C_subfamily_member5"/>
</dbReference>
<dbReference type="EMBL" id="BEYU01000205">
    <property type="protein sequence ID" value="GBG34631.1"/>
    <property type="molecule type" value="Genomic_DNA"/>
</dbReference>
<dbReference type="InterPro" id="IPR001623">
    <property type="entry name" value="DnaJ_domain"/>
</dbReference>
<dbReference type="PANTHER" id="PTHR44027">
    <property type="entry name" value="DNAJ HOMOLOG SUBFAMILY C MEMBER 5 HOMOLOG"/>
    <property type="match status" value="1"/>
</dbReference>
<dbReference type="CDD" id="cd06257">
    <property type="entry name" value="DnaJ"/>
    <property type="match status" value="1"/>
</dbReference>
<dbReference type="GO" id="GO:0005737">
    <property type="term" value="C:cytoplasm"/>
    <property type="evidence" value="ECO:0007669"/>
    <property type="project" value="UniProtKB-ARBA"/>
</dbReference>
<organism evidence="9 10">
    <name type="scientific">Hondaea fermentalgiana</name>
    <dbReference type="NCBI Taxonomy" id="2315210"/>
    <lineage>
        <taxon>Eukaryota</taxon>
        <taxon>Sar</taxon>
        <taxon>Stramenopiles</taxon>
        <taxon>Bigyra</taxon>
        <taxon>Labyrinthulomycetes</taxon>
        <taxon>Thraustochytrida</taxon>
        <taxon>Thraustochytriidae</taxon>
        <taxon>Hondaea</taxon>
    </lineage>
</organism>
<evidence type="ECO:0000256" key="2">
    <source>
        <dbReference type="ARBA" id="ARBA00023136"/>
    </source>
</evidence>
<evidence type="ECO:0000256" key="6">
    <source>
        <dbReference type="SAM" id="MobiDB-lite"/>
    </source>
</evidence>
<dbReference type="PANTHER" id="PTHR44027:SF7">
    <property type="entry name" value="DNAJ HOMOLOG SUBFAMILY C MEMBER 5 HOMOLOG"/>
    <property type="match status" value="1"/>
</dbReference>
<keyword evidence="7" id="KW-1133">Transmembrane helix</keyword>
<feature type="transmembrane region" description="Helical" evidence="7">
    <location>
        <begin position="275"/>
        <end position="300"/>
    </location>
</feature>
<feature type="compositionally biased region" description="Polar residues" evidence="6">
    <location>
        <begin position="482"/>
        <end position="491"/>
    </location>
</feature>
<dbReference type="Pfam" id="PF10269">
    <property type="entry name" value="Tmemb_185A"/>
    <property type="match status" value="1"/>
</dbReference>
<feature type="transmembrane region" description="Helical" evidence="7">
    <location>
        <begin position="367"/>
        <end position="385"/>
    </location>
</feature>
<dbReference type="InParanoid" id="A0A2R5H1F3"/>
<evidence type="ECO:0000256" key="4">
    <source>
        <dbReference type="ARBA" id="ARBA00023186"/>
    </source>
</evidence>
<feature type="transmembrane region" description="Helical" evidence="7">
    <location>
        <begin position="391"/>
        <end position="416"/>
    </location>
</feature>
<keyword evidence="2 7" id="KW-0472">Membrane</keyword>